<dbReference type="PANTHER" id="PTHR43283">
    <property type="entry name" value="BETA-LACTAMASE-RELATED"/>
    <property type="match status" value="1"/>
</dbReference>
<dbReference type="SUPFAM" id="SSF56601">
    <property type="entry name" value="beta-lactamase/transpeptidase-like"/>
    <property type="match status" value="1"/>
</dbReference>
<evidence type="ECO:0000313" key="3">
    <source>
        <dbReference type="EMBL" id="ABF39617.1"/>
    </source>
</evidence>
<dbReference type="InterPro" id="IPR001466">
    <property type="entry name" value="Beta-lactam-related"/>
</dbReference>
<feature type="signal peptide" evidence="1">
    <location>
        <begin position="1"/>
        <end position="18"/>
    </location>
</feature>
<evidence type="ECO:0000259" key="2">
    <source>
        <dbReference type="Pfam" id="PF00144"/>
    </source>
</evidence>
<reference evidence="3 4" key="1">
    <citation type="journal article" date="2009" name="Appl. Environ. Microbiol.">
        <title>Three genomes from the phylum Acidobacteria provide insight into the lifestyles of these microorganisms in soils.</title>
        <authorList>
            <person name="Ward N.L."/>
            <person name="Challacombe J.F."/>
            <person name="Janssen P.H."/>
            <person name="Henrissat B."/>
            <person name="Coutinho P.M."/>
            <person name="Wu M."/>
            <person name="Xie G."/>
            <person name="Haft D.H."/>
            <person name="Sait M."/>
            <person name="Badger J."/>
            <person name="Barabote R.D."/>
            <person name="Bradley B."/>
            <person name="Brettin T.S."/>
            <person name="Brinkac L.M."/>
            <person name="Bruce D."/>
            <person name="Creasy T."/>
            <person name="Daugherty S.C."/>
            <person name="Davidsen T.M."/>
            <person name="DeBoy R.T."/>
            <person name="Detter J.C."/>
            <person name="Dodson R.J."/>
            <person name="Durkin A.S."/>
            <person name="Ganapathy A."/>
            <person name="Gwinn-Giglio M."/>
            <person name="Han C.S."/>
            <person name="Khouri H."/>
            <person name="Kiss H."/>
            <person name="Kothari S.P."/>
            <person name="Madupu R."/>
            <person name="Nelson K.E."/>
            <person name="Nelson W.C."/>
            <person name="Paulsen I."/>
            <person name="Penn K."/>
            <person name="Ren Q."/>
            <person name="Rosovitz M.J."/>
            <person name="Selengut J.D."/>
            <person name="Shrivastava S."/>
            <person name="Sullivan S.A."/>
            <person name="Tapia R."/>
            <person name="Thompson L.S."/>
            <person name="Watkins K.L."/>
            <person name="Yang Q."/>
            <person name="Yu C."/>
            <person name="Zafar N."/>
            <person name="Zhou L."/>
            <person name="Kuske C.R."/>
        </authorList>
    </citation>
    <scope>NUCLEOTIDE SEQUENCE [LARGE SCALE GENOMIC DNA]</scope>
    <source>
        <strain evidence="3 4">Ellin345</strain>
    </source>
</reference>
<keyword evidence="4" id="KW-1185">Reference proteome</keyword>
<dbReference type="Gene3D" id="3.40.710.10">
    <property type="entry name" value="DD-peptidase/beta-lactamase superfamily"/>
    <property type="match status" value="1"/>
</dbReference>
<organism evidence="3 4">
    <name type="scientific">Koribacter versatilis (strain Ellin345)</name>
    <dbReference type="NCBI Taxonomy" id="204669"/>
    <lineage>
        <taxon>Bacteria</taxon>
        <taxon>Pseudomonadati</taxon>
        <taxon>Acidobacteriota</taxon>
        <taxon>Terriglobia</taxon>
        <taxon>Terriglobales</taxon>
        <taxon>Candidatus Korobacteraceae</taxon>
        <taxon>Candidatus Korobacter</taxon>
    </lineage>
</organism>
<keyword evidence="1" id="KW-0732">Signal</keyword>
<dbReference type="eggNOG" id="COG1680">
    <property type="taxonomic scope" value="Bacteria"/>
</dbReference>
<sequence length="391" mass="44175">MRTLLVFASLLVSAGLFAAEPIHRLDGGTISPEQIDATVTRLMKAAEVPGLGVAVIDDGKVVYLKGYGFRDVEKKLPYTPDTVAYAASFTKSAFAYMVLQLVDERSLDLDRPVYGYLPKPLLEYDDYKDLAGDERWKKITARMLLSHTSGLPNLRRFEDDQKVHIHFEPGSRYAYSGEGLKLLQLVIETIAKQPLQQLMEKRVFEPFGMTRTSMVWNAEFEDNFANGYDENGRNLGPDRRKSAGAAGSMVTTIRDFSRFLQLVMHGDRLSPKMHSEMLKAQVRIHAQHEFPTFENKATHANDAIRLSYGLGWGLYWSPYGEAFFKEGHDDGWRNYTVAFSDSGKGMIIMTNSGNGEGIFKELLEAVLKDSFTPIEWEGYTPYQQLPPRQSK</sequence>
<protein>
    <submittedName>
        <fullName evidence="3">Beta-lactamase</fullName>
    </submittedName>
</protein>
<evidence type="ECO:0000256" key="1">
    <source>
        <dbReference type="SAM" id="SignalP"/>
    </source>
</evidence>
<feature type="chain" id="PRO_5004192004" evidence="1">
    <location>
        <begin position="19"/>
        <end position="391"/>
    </location>
</feature>
<name>Q1IU33_KORVE</name>
<dbReference type="Proteomes" id="UP000002432">
    <property type="component" value="Chromosome"/>
</dbReference>
<dbReference type="OrthoDB" id="119951at2"/>
<dbReference type="PANTHER" id="PTHR43283:SF18">
    <property type="match status" value="1"/>
</dbReference>
<dbReference type="AlphaFoldDB" id="Q1IU33"/>
<accession>Q1IU33</accession>
<dbReference type="KEGG" id="aba:Acid345_0612"/>
<feature type="domain" description="Beta-lactamase-related" evidence="2">
    <location>
        <begin position="35"/>
        <end position="361"/>
    </location>
</feature>
<dbReference type="InterPro" id="IPR012338">
    <property type="entry name" value="Beta-lactam/transpept-like"/>
</dbReference>
<dbReference type="EMBL" id="CP000360">
    <property type="protein sequence ID" value="ABF39617.1"/>
    <property type="molecule type" value="Genomic_DNA"/>
</dbReference>
<dbReference type="Pfam" id="PF00144">
    <property type="entry name" value="Beta-lactamase"/>
    <property type="match status" value="1"/>
</dbReference>
<dbReference type="EnsemblBacteria" id="ABF39617">
    <property type="protein sequence ID" value="ABF39617"/>
    <property type="gene ID" value="Acid345_0612"/>
</dbReference>
<proteinExistence type="predicted"/>
<dbReference type="RefSeq" id="WP_011521419.1">
    <property type="nucleotide sequence ID" value="NC_008009.1"/>
</dbReference>
<evidence type="ECO:0000313" key="4">
    <source>
        <dbReference type="Proteomes" id="UP000002432"/>
    </source>
</evidence>
<dbReference type="HOGENOM" id="CLU_020027_8_3_0"/>
<dbReference type="InterPro" id="IPR050789">
    <property type="entry name" value="Diverse_Enzym_Activities"/>
</dbReference>
<gene>
    <name evidence="3" type="ordered locus">Acid345_0612</name>
</gene>